<dbReference type="PATRIC" id="fig|1189621.3.peg.267"/>
<evidence type="ECO:0000313" key="3">
    <source>
        <dbReference type="Proteomes" id="UP000005551"/>
    </source>
</evidence>
<dbReference type="Proteomes" id="UP000005551">
    <property type="component" value="Unassembled WGS sequence"/>
</dbReference>
<proteinExistence type="predicted"/>
<dbReference type="OrthoDB" id="9814545at2"/>
<dbReference type="SUPFAM" id="SSF53067">
    <property type="entry name" value="Actin-like ATPase domain"/>
    <property type="match status" value="2"/>
</dbReference>
<accession>I5CA28</accession>
<sequence length="318" mass="35624">MSFSKAAIIDLGTNTFHLLIVELLEQQHFRTVYKEKIPVKLGEGGISKNILSEAAMKRGLHTLQHFAQLLAAEEVTHLQVFGTSALRNARNSGDFLLQVRQRFGFDIQIIDGDTEALLIYEGIRLSGALKGERALMMDIGGGSVEFIIGSEERVDWKQSFEIGGQRLMDRFHQPEARLLPSEQQDLHCYLQEALLPLAEAIQHYQPKRLVGASGTFDTLHDMDRAAAAKGQPHKREKYLTHALPLERYQKMAKKILESDREARLQLPGMIPMRADMIVVAICLIDHILTLLPEAPITCTSYALKEGAVARIFNSTLIS</sequence>
<reference evidence="2 3" key="1">
    <citation type="submission" date="2012-05" db="EMBL/GenBank/DDBJ databases">
        <title>Genome sequence of Nitritalea halalkaliphila LW7.</title>
        <authorList>
            <person name="Jangir P.K."/>
            <person name="Singh A."/>
            <person name="Shivaji S."/>
            <person name="Sharma R."/>
        </authorList>
    </citation>
    <scope>NUCLEOTIDE SEQUENCE [LARGE SCALE GENOMIC DNA]</scope>
    <source>
        <strain evidence="2 3">LW7</strain>
    </source>
</reference>
<keyword evidence="3" id="KW-1185">Reference proteome</keyword>
<dbReference type="AlphaFoldDB" id="I5CA28"/>
<dbReference type="GO" id="GO:0016462">
    <property type="term" value="F:pyrophosphatase activity"/>
    <property type="evidence" value="ECO:0007669"/>
    <property type="project" value="TreeGrafter"/>
</dbReference>
<dbReference type="InterPro" id="IPR043129">
    <property type="entry name" value="ATPase_NBD"/>
</dbReference>
<evidence type="ECO:0000313" key="2">
    <source>
        <dbReference type="EMBL" id="EIM78680.1"/>
    </source>
</evidence>
<dbReference type="InterPro" id="IPR050273">
    <property type="entry name" value="GppA/Ppx_hydrolase"/>
</dbReference>
<organism evidence="2 3">
    <name type="scientific">Nitritalea halalkaliphila LW7</name>
    <dbReference type="NCBI Taxonomy" id="1189621"/>
    <lineage>
        <taxon>Bacteria</taxon>
        <taxon>Pseudomonadati</taxon>
        <taxon>Bacteroidota</taxon>
        <taxon>Cytophagia</taxon>
        <taxon>Cytophagales</taxon>
        <taxon>Cyclobacteriaceae</taxon>
        <taxon>Nitritalea</taxon>
    </lineage>
</organism>
<dbReference type="RefSeq" id="WP_009053229.1">
    <property type="nucleotide sequence ID" value="NZ_AJYA01000002.1"/>
</dbReference>
<dbReference type="InterPro" id="IPR003695">
    <property type="entry name" value="Ppx_GppA_N"/>
</dbReference>
<protein>
    <submittedName>
        <fullName evidence="2">Ppx/GppA phosphatase</fullName>
    </submittedName>
</protein>
<dbReference type="PANTHER" id="PTHR30005:SF0">
    <property type="entry name" value="RETROGRADE REGULATION PROTEIN 2"/>
    <property type="match status" value="1"/>
</dbReference>
<dbReference type="Pfam" id="PF02541">
    <property type="entry name" value="Ppx-GppA"/>
    <property type="match status" value="1"/>
</dbReference>
<name>I5CA28_9BACT</name>
<dbReference type="CDD" id="cd24055">
    <property type="entry name" value="ASKHA_NBD_ChPPX-like"/>
    <property type="match status" value="1"/>
</dbReference>
<dbReference type="EMBL" id="AJYA01000002">
    <property type="protein sequence ID" value="EIM78680.1"/>
    <property type="molecule type" value="Genomic_DNA"/>
</dbReference>
<feature type="domain" description="Ppx/GppA phosphatase N-terminal" evidence="1">
    <location>
        <begin position="25"/>
        <end position="311"/>
    </location>
</feature>
<dbReference type="PANTHER" id="PTHR30005">
    <property type="entry name" value="EXOPOLYPHOSPHATASE"/>
    <property type="match status" value="1"/>
</dbReference>
<dbReference type="STRING" id="1189621.A3SI_01291"/>
<comment type="caution">
    <text evidence="2">The sequence shown here is derived from an EMBL/GenBank/DDBJ whole genome shotgun (WGS) entry which is preliminary data.</text>
</comment>
<dbReference type="Gene3D" id="3.30.420.150">
    <property type="entry name" value="Exopolyphosphatase. Domain 2"/>
    <property type="match status" value="1"/>
</dbReference>
<evidence type="ECO:0000259" key="1">
    <source>
        <dbReference type="Pfam" id="PF02541"/>
    </source>
</evidence>
<gene>
    <name evidence="2" type="ORF">A3SI_01291</name>
</gene>
<dbReference type="Gene3D" id="3.30.420.40">
    <property type="match status" value="1"/>
</dbReference>